<evidence type="ECO:0000313" key="4">
    <source>
        <dbReference type="Proteomes" id="UP000324632"/>
    </source>
</evidence>
<keyword evidence="2" id="KW-0472">Membrane</keyword>
<sequence length="283" mass="32662">MAARFGLKFIFPTRVVIDQVSLERDVDFFLSSRNPLLMVERSFVAASIEDVLLDSFYLEDGKPPSHARAMSPARRRELLHMVRESIEEDQVGVAEVQQEKVQQPKRSQRVRTLTEKVRRCLEREAEEVKRRQQKEEDESKIKAQMEEEFGVLQKTLEEKRMKIQHLEAVKGLNAARARMQVYDQMKVIEEERKDILEHEMVADNKLPAPSNPQALRMTSIPQAMTTSNESTSELIKAVLLLVYVTIALDIGGSVVLWSVWGHYPVDFYSKRKRPLTTCYGLLC</sequence>
<evidence type="ECO:0000313" key="3">
    <source>
        <dbReference type="EMBL" id="KAA0717632.1"/>
    </source>
</evidence>
<dbReference type="AlphaFoldDB" id="A0A5A9P783"/>
<name>A0A5A9P783_9TELE</name>
<keyword evidence="1" id="KW-0175">Coiled coil</keyword>
<keyword evidence="2" id="KW-0812">Transmembrane</keyword>
<comment type="caution">
    <text evidence="3">The sequence shown here is derived from an EMBL/GenBank/DDBJ whole genome shotgun (WGS) entry which is preliminary data.</text>
</comment>
<dbReference type="EMBL" id="SOYY01000008">
    <property type="protein sequence ID" value="KAA0717632.1"/>
    <property type="molecule type" value="Genomic_DNA"/>
</dbReference>
<evidence type="ECO:0000256" key="1">
    <source>
        <dbReference type="SAM" id="Coils"/>
    </source>
</evidence>
<dbReference type="Proteomes" id="UP000324632">
    <property type="component" value="Chromosome 8"/>
</dbReference>
<reference evidence="3 4" key="1">
    <citation type="journal article" date="2019" name="Mol. Ecol. Resour.">
        <title>Chromosome-level genome assembly of Triplophysa tibetana, a fish adapted to the harsh high-altitude environment of the Tibetan Plateau.</title>
        <authorList>
            <person name="Yang X."/>
            <person name="Liu H."/>
            <person name="Ma Z."/>
            <person name="Zou Y."/>
            <person name="Zou M."/>
            <person name="Mao Y."/>
            <person name="Li X."/>
            <person name="Wang H."/>
            <person name="Chen T."/>
            <person name="Wang W."/>
            <person name="Yang R."/>
        </authorList>
    </citation>
    <scope>NUCLEOTIDE SEQUENCE [LARGE SCALE GENOMIC DNA]</scope>
    <source>
        <strain evidence="3">TTIB1903HZAU</strain>
        <tissue evidence="3">Muscle</tissue>
    </source>
</reference>
<proteinExistence type="predicted"/>
<feature type="coiled-coil region" evidence="1">
    <location>
        <begin position="111"/>
        <end position="162"/>
    </location>
</feature>
<accession>A0A5A9P783</accession>
<organism evidence="3 4">
    <name type="scientific">Triplophysa tibetana</name>
    <dbReference type="NCBI Taxonomy" id="1572043"/>
    <lineage>
        <taxon>Eukaryota</taxon>
        <taxon>Metazoa</taxon>
        <taxon>Chordata</taxon>
        <taxon>Craniata</taxon>
        <taxon>Vertebrata</taxon>
        <taxon>Euteleostomi</taxon>
        <taxon>Actinopterygii</taxon>
        <taxon>Neopterygii</taxon>
        <taxon>Teleostei</taxon>
        <taxon>Ostariophysi</taxon>
        <taxon>Cypriniformes</taxon>
        <taxon>Nemacheilidae</taxon>
        <taxon>Triplophysa</taxon>
    </lineage>
</organism>
<protein>
    <submittedName>
        <fullName evidence="3">Uncharacterized protein</fullName>
    </submittedName>
</protein>
<feature type="transmembrane region" description="Helical" evidence="2">
    <location>
        <begin position="237"/>
        <end position="260"/>
    </location>
</feature>
<gene>
    <name evidence="3" type="ORF">E1301_Tti016760</name>
</gene>
<keyword evidence="2" id="KW-1133">Transmembrane helix</keyword>
<keyword evidence="4" id="KW-1185">Reference proteome</keyword>
<evidence type="ECO:0000256" key="2">
    <source>
        <dbReference type="SAM" id="Phobius"/>
    </source>
</evidence>